<dbReference type="Pfam" id="PF10545">
    <property type="entry name" value="MADF_DNA_bdg"/>
    <property type="match status" value="1"/>
</dbReference>
<dbReference type="GeneID" id="116160060"/>
<dbReference type="OrthoDB" id="6152242at2759"/>
<dbReference type="KEGG" id="ppyr:116169675"/>
<dbReference type="PROSITE" id="PS51029">
    <property type="entry name" value="MADF"/>
    <property type="match status" value="1"/>
</dbReference>
<dbReference type="RefSeq" id="XP_031329051.1">
    <property type="nucleotide sequence ID" value="XM_031473191.1"/>
</dbReference>
<dbReference type="AlphaFoldDB" id="A0A1Y1LBH9"/>
<dbReference type="RefSeq" id="XP_031328832.1">
    <property type="nucleotide sequence ID" value="XM_031472972.1"/>
</dbReference>
<feature type="region of interest" description="Disordered" evidence="1">
    <location>
        <begin position="112"/>
        <end position="198"/>
    </location>
</feature>
<dbReference type="SMART" id="SM00595">
    <property type="entry name" value="MADF"/>
    <property type="match status" value="1"/>
</dbReference>
<dbReference type="PANTHER" id="PTHR21505">
    <property type="entry name" value="MADF DOMAIN-CONTAINING PROTEIN-RELATED"/>
    <property type="match status" value="1"/>
</dbReference>
<evidence type="ECO:0000256" key="1">
    <source>
        <dbReference type="SAM" id="MobiDB-lite"/>
    </source>
</evidence>
<organism evidence="3">
    <name type="scientific">Photinus pyralis</name>
    <name type="common">Common eastern firefly</name>
    <name type="synonym">Lampyris pyralis</name>
    <dbReference type="NCBI Taxonomy" id="7054"/>
    <lineage>
        <taxon>Eukaryota</taxon>
        <taxon>Metazoa</taxon>
        <taxon>Ecdysozoa</taxon>
        <taxon>Arthropoda</taxon>
        <taxon>Hexapoda</taxon>
        <taxon>Insecta</taxon>
        <taxon>Pterygota</taxon>
        <taxon>Neoptera</taxon>
        <taxon>Endopterygota</taxon>
        <taxon>Coleoptera</taxon>
        <taxon>Polyphaga</taxon>
        <taxon>Elateriformia</taxon>
        <taxon>Elateroidea</taxon>
        <taxon>Lampyridae</taxon>
        <taxon>Lampyrinae</taxon>
        <taxon>Photinus</taxon>
    </lineage>
</organism>
<accession>A0A1Y1LBH9</accession>
<evidence type="ECO:0000313" key="3">
    <source>
        <dbReference type="EMBL" id="JAV69700.1"/>
    </source>
</evidence>
<dbReference type="RefSeq" id="XP_031328653.1">
    <property type="nucleotide sequence ID" value="XM_031472793.1"/>
</dbReference>
<dbReference type="KEGG" id="ppyr:116159729"/>
<dbReference type="RefSeq" id="XP_031341682.1">
    <property type="nucleotide sequence ID" value="XM_031485822.1"/>
</dbReference>
<protein>
    <recommendedName>
        <fullName evidence="2">MADF domain-containing protein</fullName>
    </recommendedName>
</protein>
<evidence type="ECO:0000259" key="2">
    <source>
        <dbReference type="PROSITE" id="PS51029"/>
    </source>
</evidence>
<dbReference type="KEGG" id="ppyr:116160060"/>
<dbReference type="PANTHER" id="PTHR21505:SF8">
    <property type="entry name" value="DPT-YFP REPRESSOR BY OVEREXPRESSION, ISOFORM D-RELATED"/>
    <property type="match status" value="1"/>
</dbReference>
<name>A0A1Y1LBH9_PHOPY</name>
<dbReference type="EMBL" id="GEZM01062484">
    <property type="protein sequence ID" value="JAV69693.1"/>
    <property type="molecule type" value="Transcribed_RNA"/>
</dbReference>
<dbReference type="RefSeq" id="XP_031329050.1">
    <property type="nucleotide sequence ID" value="XM_031473190.1"/>
</dbReference>
<dbReference type="EMBL" id="GEZM01062477">
    <property type="protein sequence ID" value="JAV69700.1"/>
    <property type="molecule type" value="Transcribed_RNA"/>
</dbReference>
<reference evidence="3" key="1">
    <citation type="journal article" date="2016" name="Sci. Rep.">
        <title>Molecular characterization of firefly nuptial gifts: a multi-omics approach sheds light on postcopulatory sexual selection.</title>
        <authorList>
            <person name="Al-Wathiqui N."/>
            <person name="Fallon T.R."/>
            <person name="South A."/>
            <person name="Weng J.K."/>
            <person name="Lewis S.M."/>
        </authorList>
    </citation>
    <scope>NUCLEOTIDE SEQUENCE</scope>
</reference>
<dbReference type="RefSeq" id="XP_031328833.1">
    <property type="nucleotide sequence ID" value="XM_031472973.1"/>
</dbReference>
<feature type="domain" description="MADF" evidence="2">
    <location>
        <begin position="14"/>
        <end position="112"/>
    </location>
</feature>
<dbReference type="KEGG" id="ppyr:116159883"/>
<sequence>MADLRSLSRDFLTEFIEMYRENPCLWQIKSKDYSNKQKKNAAYAKLVKKLEEVEKNATKESAVKKINSLRTCFRKEYRKVLASERSGVGTDELYIPTLWYYELLTFLLEQEEPKPSRSTISDDEGDDVQEEQNTQSLGPEAETQQSNEETNETQRSDYESDPLSPTVDRSRTPSSTTVVAHRSRSGSRAPSSNGGKRMKKADAVLDIVAQKLQAPNPIREFDNFAHHVAEQLREVPKQQAIYLTKIINDGIFEAQCGTLTRNSRIVSQPAELPAPEGYYVAPLAPAQNTHHTQNRVSQASIYPDHCQHQAPISEALANYFSNVAP</sequence>
<dbReference type="RefSeq" id="XP_031328654.1">
    <property type="nucleotide sequence ID" value="XM_031472794.1"/>
</dbReference>
<dbReference type="GeneID" id="116159883"/>
<dbReference type="InterPro" id="IPR006578">
    <property type="entry name" value="MADF-dom"/>
</dbReference>
<proteinExistence type="predicted"/>
<feature type="compositionally biased region" description="Acidic residues" evidence="1">
    <location>
        <begin position="121"/>
        <end position="130"/>
    </location>
</feature>
<dbReference type="GeneID" id="116159729"/>
<dbReference type="GeneID" id="116169675"/>
<dbReference type="RefSeq" id="XP_031341683.1">
    <property type="nucleotide sequence ID" value="XM_031485823.1"/>
</dbReference>